<comment type="caution">
    <text evidence="1">The sequence shown here is derived from an EMBL/GenBank/DDBJ whole genome shotgun (WGS) entry which is preliminary data.</text>
</comment>
<keyword evidence="2" id="KW-1185">Reference proteome</keyword>
<dbReference type="AlphaFoldDB" id="A0AAI9VAF0"/>
<evidence type="ECO:0000313" key="2">
    <source>
        <dbReference type="Proteomes" id="UP001239213"/>
    </source>
</evidence>
<proteinExistence type="predicted"/>
<gene>
    <name evidence="1" type="ORF">CCUS01_00486</name>
</gene>
<reference evidence="1" key="1">
    <citation type="submission" date="2016-11" db="EMBL/GenBank/DDBJ databases">
        <title>The genome sequence of Colletotrichum cuscutae.</title>
        <authorList>
            <person name="Baroncelli R."/>
        </authorList>
    </citation>
    <scope>NUCLEOTIDE SEQUENCE</scope>
    <source>
        <strain evidence="1">IMI 304802</strain>
    </source>
</reference>
<accession>A0AAI9VAF0</accession>
<organism evidence="1 2">
    <name type="scientific">Colletotrichum cuscutae</name>
    <dbReference type="NCBI Taxonomy" id="1209917"/>
    <lineage>
        <taxon>Eukaryota</taxon>
        <taxon>Fungi</taxon>
        <taxon>Dikarya</taxon>
        <taxon>Ascomycota</taxon>
        <taxon>Pezizomycotina</taxon>
        <taxon>Sordariomycetes</taxon>
        <taxon>Hypocreomycetidae</taxon>
        <taxon>Glomerellales</taxon>
        <taxon>Glomerellaceae</taxon>
        <taxon>Colletotrichum</taxon>
        <taxon>Colletotrichum acutatum species complex</taxon>
    </lineage>
</organism>
<dbReference type="EMBL" id="MPDP01000112">
    <property type="protein sequence ID" value="KAK1479932.1"/>
    <property type="molecule type" value="Genomic_DNA"/>
</dbReference>
<protein>
    <submittedName>
        <fullName evidence="1">Uncharacterized protein</fullName>
    </submittedName>
</protein>
<dbReference type="Proteomes" id="UP001239213">
    <property type="component" value="Unassembled WGS sequence"/>
</dbReference>
<sequence>MKALRGLGESLSEEYFCLIQLLHAVSRCVANYNIGVPDTETVIRPLADRVALRDRSNSKWEMTVKRLSSQGRRMLISMPNHNHERRFRLPSLLRTAQCLALIRQIFRVLLPEVGGPQEQDSTLTELTFLVLQGSQADLRFPISTKALVAIRQAGLRFPFLCVGGSWGLPSSALKISSDAAVLHKHPIAHSDISDKNRVIGRTSRSILHSVGARHQPKLRLCLTFAVLILRHLVVFQAVPEANSMYAYPSKAGESAISPKWSLSLHIEDVRFAIRVESLGGRMFHTCRIKSYFFPLGLDV</sequence>
<evidence type="ECO:0000313" key="1">
    <source>
        <dbReference type="EMBL" id="KAK1479932.1"/>
    </source>
</evidence>
<name>A0AAI9VAF0_9PEZI</name>